<dbReference type="Pfam" id="PF13715">
    <property type="entry name" value="CarbopepD_reg_2"/>
    <property type="match status" value="1"/>
</dbReference>
<dbReference type="InterPro" id="IPR036465">
    <property type="entry name" value="vWFA_dom_sf"/>
</dbReference>
<dbReference type="InterPro" id="IPR022156">
    <property type="entry name" value="Uncharacterised_YfbK_N"/>
</dbReference>
<dbReference type="CDD" id="cd01465">
    <property type="entry name" value="vWA_subgroup"/>
    <property type="match status" value="1"/>
</dbReference>
<organism evidence="3 4">
    <name type="scientific">Carboxylicivirga marina</name>
    <dbReference type="NCBI Taxonomy" id="2800988"/>
    <lineage>
        <taxon>Bacteria</taxon>
        <taxon>Pseudomonadati</taxon>
        <taxon>Bacteroidota</taxon>
        <taxon>Bacteroidia</taxon>
        <taxon>Marinilabiliales</taxon>
        <taxon>Marinilabiliaceae</taxon>
        <taxon>Carboxylicivirga</taxon>
    </lineage>
</organism>
<gene>
    <name evidence="3" type="ORF">JIV24_09910</name>
</gene>
<dbReference type="SUPFAM" id="SSF49464">
    <property type="entry name" value="Carboxypeptidase regulatory domain-like"/>
    <property type="match status" value="1"/>
</dbReference>
<dbReference type="PANTHER" id="PTHR10579">
    <property type="entry name" value="CALCIUM-ACTIVATED CHLORIDE CHANNEL REGULATOR"/>
    <property type="match status" value="1"/>
</dbReference>
<dbReference type="Proteomes" id="UP000605676">
    <property type="component" value="Unassembled WGS sequence"/>
</dbReference>
<accession>A0ABS1HIY3</accession>
<evidence type="ECO:0000259" key="2">
    <source>
        <dbReference type="PROSITE" id="PS50234"/>
    </source>
</evidence>
<keyword evidence="4" id="KW-1185">Reference proteome</keyword>
<dbReference type="PROSITE" id="PS50234">
    <property type="entry name" value="VWFA"/>
    <property type="match status" value="1"/>
</dbReference>
<dbReference type="EMBL" id="JAENRR010000019">
    <property type="protein sequence ID" value="MBK3517645.1"/>
    <property type="molecule type" value="Genomic_DNA"/>
</dbReference>
<dbReference type="Pfam" id="PF12450">
    <property type="entry name" value="vWF_A"/>
    <property type="match status" value="1"/>
</dbReference>
<comment type="caution">
    <text evidence="3">The sequence shown here is derived from an EMBL/GenBank/DDBJ whole genome shotgun (WGS) entry which is preliminary data.</text>
</comment>
<reference evidence="3 4" key="1">
    <citation type="submission" date="2021-01" db="EMBL/GenBank/DDBJ databases">
        <title>Carboxyliciviraga sp.nov., isolated from coastal sediments.</title>
        <authorList>
            <person name="Lu D."/>
            <person name="Zhang T."/>
        </authorList>
    </citation>
    <scope>NUCLEOTIDE SEQUENCE [LARGE SCALE GENOMIC DNA]</scope>
    <source>
        <strain evidence="3 4">N1Y132</strain>
    </source>
</reference>
<feature type="chain" id="PRO_5045717710" evidence="1">
    <location>
        <begin position="22"/>
        <end position="634"/>
    </location>
</feature>
<evidence type="ECO:0000256" key="1">
    <source>
        <dbReference type="SAM" id="SignalP"/>
    </source>
</evidence>
<name>A0ABS1HIY3_9BACT</name>
<sequence length="634" mass="70564">MKKLRVLFIVLMTVLTANIEAQTRTVTGVITDEQGSAIPGVSIISRITNQSAISDVHGKYAIKVSGNNDVLRFAFIGMKAVEVKVEYKSKVDVTMEADVCEMEEVVVVGYGVQRKMSISGAVSGVKIRGNKSRKRRDKAQNSQVAYLSPPNYVHECSNENYATISENGYKEAVKQPLSTFSVDVDRASYANVRRFLNNGQLPPHDAVRIEEMINYFDYDYREPDGDHPFGVKSEMAECPWNDEHYLLKVGLKGQEIDKDNLPPSNLVFLIDVSGSMSSYNKLPLLKSSFRLLVNELRPEDYVSMVVYAGAAGVVLEPTSGENKQEILAALDKLESGGSTAGGAGLKRAYELAKKNYQKHANNRIILATDGDFNVGFRSNEAMEDLVAKERDSGIYMTVLGFGMGNYKDDRMEVIANKGNGNYAYIDNLQEAQKILVSEFGGTLFTIAKDVKFQIEFNPAKVLGYRLIGYENRLLNDEDFNDDSKDAGEIGAGHTVTALYEIIPVGARDGKKWVKKVDKLKYQQTHEPKLSLSDEWLTLKLRYKKPDAKESVLITQTLKGKMKTYKNASEDFRFAASVAGFGMLLRESPYMGDINYKRISDMASLSKGKDEEGYKAEMLRLINIAESLNASMASR</sequence>
<keyword evidence="1" id="KW-0732">Signal</keyword>
<dbReference type="InterPro" id="IPR008969">
    <property type="entry name" value="CarboxyPept-like_regulatory"/>
</dbReference>
<dbReference type="PANTHER" id="PTHR10579:SF43">
    <property type="entry name" value="ZINC FINGER (C3HC4-TYPE RING FINGER) FAMILY PROTEIN"/>
    <property type="match status" value="1"/>
</dbReference>
<dbReference type="Pfam" id="PF00092">
    <property type="entry name" value="VWA"/>
    <property type="match status" value="1"/>
</dbReference>
<evidence type="ECO:0000313" key="3">
    <source>
        <dbReference type="EMBL" id="MBK3517645.1"/>
    </source>
</evidence>
<dbReference type="InterPro" id="IPR051266">
    <property type="entry name" value="CLCR"/>
</dbReference>
<dbReference type="InterPro" id="IPR021908">
    <property type="entry name" value="YfbK_C"/>
</dbReference>
<dbReference type="Gene3D" id="3.40.50.410">
    <property type="entry name" value="von Willebrand factor, type A domain"/>
    <property type="match status" value="1"/>
</dbReference>
<dbReference type="SUPFAM" id="SSF53300">
    <property type="entry name" value="vWA-like"/>
    <property type="match status" value="1"/>
</dbReference>
<evidence type="ECO:0000313" key="4">
    <source>
        <dbReference type="Proteomes" id="UP000605676"/>
    </source>
</evidence>
<dbReference type="SMART" id="SM00327">
    <property type="entry name" value="VWA"/>
    <property type="match status" value="1"/>
</dbReference>
<dbReference type="InterPro" id="IPR002035">
    <property type="entry name" value="VWF_A"/>
</dbReference>
<feature type="signal peptide" evidence="1">
    <location>
        <begin position="1"/>
        <end position="21"/>
    </location>
</feature>
<dbReference type="Pfam" id="PF12034">
    <property type="entry name" value="YfbK_C"/>
    <property type="match status" value="1"/>
</dbReference>
<protein>
    <submittedName>
        <fullName evidence="3">von Willebrand factor type A domain-containing protein</fullName>
    </submittedName>
</protein>
<proteinExistence type="predicted"/>
<feature type="domain" description="VWFA" evidence="2">
    <location>
        <begin position="265"/>
        <end position="443"/>
    </location>
</feature>
<dbReference type="RefSeq" id="WP_200464875.1">
    <property type="nucleotide sequence ID" value="NZ_JAENRR010000019.1"/>
</dbReference>